<dbReference type="GO" id="GO:0005886">
    <property type="term" value="C:plasma membrane"/>
    <property type="evidence" value="ECO:0007669"/>
    <property type="project" value="TreeGrafter"/>
</dbReference>
<feature type="transmembrane region" description="Helical" evidence="5">
    <location>
        <begin position="148"/>
        <end position="171"/>
    </location>
</feature>
<feature type="transmembrane region" description="Helical" evidence="5">
    <location>
        <begin position="107"/>
        <end position="128"/>
    </location>
</feature>
<sequence length="255" mass="27389">MYSGIVAKLANLSVSKKGMYEESKFKYLVSAAVAGFYVGIGLILMCLTIAIFAPVSFPIVKLVNGFMFTLALSLVLAAGGDLFTGNVLVFTMGVLNKKVSALDGIKICAFSYFGNFVGALVISGLYFASGIPTDGMSDAIVNLAMTKVSYDVVPLIFKGILCNVLVCLGVLSYNKLENEAAKLMMVFWCILPFVALGFEHSIANMTCFTLARMLSPELTFGMMFKNLIPVTIGNIIGGMLVAIPYHIMGSNKQKN</sequence>
<evidence type="ECO:0000256" key="5">
    <source>
        <dbReference type="SAM" id="Phobius"/>
    </source>
</evidence>
<dbReference type="Proteomes" id="UP000184032">
    <property type="component" value="Unassembled WGS sequence"/>
</dbReference>
<dbReference type="InterPro" id="IPR023271">
    <property type="entry name" value="Aquaporin-like"/>
</dbReference>
<keyword evidence="7" id="KW-1185">Reference proteome</keyword>
<dbReference type="InterPro" id="IPR000292">
    <property type="entry name" value="For/NO2_transpt"/>
</dbReference>
<proteinExistence type="predicted"/>
<dbReference type="PANTHER" id="PTHR30520">
    <property type="entry name" value="FORMATE TRANSPORTER-RELATED"/>
    <property type="match status" value="1"/>
</dbReference>
<evidence type="ECO:0000256" key="4">
    <source>
        <dbReference type="ARBA" id="ARBA00023136"/>
    </source>
</evidence>
<feature type="transmembrane region" description="Helical" evidence="5">
    <location>
        <begin position="27"/>
        <end position="53"/>
    </location>
</feature>
<keyword evidence="3 5" id="KW-1133">Transmembrane helix</keyword>
<protein>
    <submittedName>
        <fullName evidence="6">Hydrosulfide channel, FNT family</fullName>
    </submittedName>
</protein>
<comment type="subcellular location">
    <subcellularLocation>
        <location evidence="1">Membrane</location>
        <topology evidence="1">Multi-pass membrane protein</topology>
    </subcellularLocation>
</comment>
<dbReference type="EMBL" id="FQXI01000002">
    <property type="protein sequence ID" value="SHH12093.1"/>
    <property type="molecule type" value="Genomic_DNA"/>
</dbReference>
<feature type="transmembrane region" description="Helical" evidence="5">
    <location>
        <begin position="223"/>
        <end position="245"/>
    </location>
</feature>
<evidence type="ECO:0000313" key="7">
    <source>
        <dbReference type="Proteomes" id="UP000184032"/>
    </source>
</evidence>
<feature type="transmembrane region" description="Helical" evidence="5">
    <location>
        <begin position="183"/>
        <end position="203"/>
    </location>
</feature>
<organism evidence="6 7">
    <name type="scientific">Anaerosphaera aminiphila DSM 21120</name>
    <dbReference type="NCBI Taxonomy" id="1120995"/>
    <lineage>
        <taxon>Bacteria</taxon>
        <taxon>Bacillati</taxon>
        <taxon>Bacillota</taxon>
        <taxon>Tissierellia</taxon>
        <taxon>Tissierellales</taxon>
        <taxon>Peptoniphilaceae</taxon>
        <taxon>Anaerosphaera</taxon>
    </lineage>
</organism>
<evidence type="ECO:0000256" key="1">
    <source>
        <dbReference type="ARBA" id="ARBA00004141"/>
    </source>
</evidence>
<feature type="transmembrane region" description="Helical" evidence="5">
    <location>
        <begin position="65"/>
        <end position="95"/>
    </location>
</feature>
<dbReference type="Pfam" id="PF01226">
    <property type="entry name" value="Form_Nir_trans"/>
    <property type="match status" value="1"/>
</dbReference>
<keyword evidence="4 5" id="KW-0472">Membrane</keyword>
<evidence type="ECO:0000256" key="2">
    <source>
        <dbReference type="ARBA" id="ARBA00022692"/>
    </source>
</evidence>
<evidence type="ECO:0000313" key="6">
    <source>
        <dbReference type="EMBL" id="SHH12093.1"/>
    </source>
</evidence>
<dbReference type="OrthoDB" id="9786493at2"/>
<name>A0A1M5QEW3_9FIRM</name>
<dbReference type="PANTHER" id="PTHR30520:SF8">
    <property type="entry name" value="NITRITE TRANSPORTER NIRC"/>
    <property type="match status" value="1"/>
</dbReference>
<evidence type="ECO:0000256" key="3">
    <source>
        <dbReference type="ARBA" id="ARBA00022989"/>
    </source>
</evidence>
<keyword evidence="2 5" id="KW-0812">Transmembrane</keyword>
<reference evidence="6 7" key="1">
    <citation type="submission" date="2016-11" db="EMBL/GenBank/DDBJ databases">
        <authorList>
            <person name="Jaros S."/>
            <person name="Januszkiewicz K."/>
            <person name="Wedrychowicz H."/>
        </authorList>
    </citation>
    <scope>NUCLEOTIDE SEQUENCE [LARGE SCALE GENOMIC DNA]</scope>
    <source>
        <strain evidence="6 7">DSM 21120</strain>
    </source>
</reference>
<dbReference type="Gene3D" id="1.20.1080.10">
    <property type="entry name" value="Glycerol uptake facilitator protein"/>
    <property type="match status" value="1"/>
</dbReference>
<accession>A0A1M5QEW3</accession>
<dbReference type="RefSeq" id="WP_073183624.1">
    <property type="nucleotide sequence ID" value="NZ_FQXI01000002.1"/>
</dbReference>
<gene>
    <name evidence="6" type="ORF">SAMN02745245_00609</name>
</gene>
<dbReference type="AlphaFoldDB" id="A0A1M5QEW3"/>
<dbReference type="GO" id="GO:0015499">
    <property type="term" value="F:formate transmembrane transporter activity"/>
    <property type="evidence" value="ECO:0007669"/>
    <property type="project" value="TreeGrafter"/>
</dbReference>